<sequence>MALFQAFDISASGMTAERFRTDVIAENVANINTTNTGDGTPYRRKIVTFQEKQITPFSDVLSNTRNAFAGNGVKVSKLTEDYESDYIMKYDPSHPDADENGYVSYPNVNIVTEMTNLIDASRAYEANTTAFDATKSMAQAGLQIGK</sequence>
<dbReference type="InterPro" id="IPR019776">
    <property type="entry name" value="Flagellar_basal_body_rod_CS"/>
</dbReference>
<evidence type="ECO:0000256" key="5">
    <source>
        <dbReference type="ARBA" id="ARBA00025933"/>
    </source>
</evidence>
<evidence type="ECO:0000313" key="9">
    <source>
        <dbReference type="EMBL" id="MBC5753053.1"/>
    </source>
</evidence>
<dbReference type="PANTHER" id="PTHR30435">
    <property type="entry name" value="FLAGELLAR PROTEIN"/>
    <property type="match status" value="1"/>
</dbReference>
<keyword evidence="9" id="KW-0282">Flagellum</keyword>
<name>A0ABR7I7Y3_9FIRM</name>
<dbReference type="RefSeq" id="WP_186981671.1">
    <property type="nucleotide sequence ID" value="NZ_JACOQH010000002.1"/>
</dbReference>
<evidence type="ECO:0000313" key="10">
    <source>
        <dbReference type="Proteomes" id="UP000621540"/>
    </source>
</evidence>
<evidence type="ECO:0000256" key="3">
    <source>
        <dbReference type="ARBA" id="ARBA00017941"/>
    </source>
</evidence>
<protein>
    <recommendedName>
        <fullName evidence="3 6">Flagellar basal-body rod protein FlgC</fullName>
    </recommendedName>
</protein>
<evidence type="ECO:0000259" key="8">
    <source>
        <dbReference type="Pfam" id="PF06429"/>
    </source>
</evidence>
<dbReference type="InterPro" id="IPR006299">
    <property type="entry name" value="FlgC"/>
</dbReference>
<dbReference type="Proteomes" id="UP000621540">
    <property type="component" value="Unassembled WGS sequence"/>
</dbReference>
<evidence type="ECO:0000256" key="4">
    <source>
        <dbReference type="ARBA" id="ARBA00023143"/>
    </source>
</evidence>
<dbReference type="InterPro" id="IPR001444">
    <property type="entry name" value="Flag_bb_rod_N"/>
</dbReference>
<proteinExistence type="inferred from homology"/>
<keyword evidence="9" id="KW-0969">Cilium</keyword>
<keyword evidence="4 6" id="KW-0975">Bacterial flagellum</keyword>
<dbReference type="PROSITE" id="PS00588">
    <property type="entry name" value="FLAGELLA_BB_ROD"/>
    <property type="match status" value="1"/>
</dbReference>
<dbReference type="EMBL" id="JACOQH010000002">
    <property type="protein sequence ID" value="MBC5753053.1"/>
    <property type="molecule type" value="Genomic_DNA"/>
</dbReference>
<keyword evidence="10" id="KW-1185">Reference proteome</keyword>
<feature type="domain" description="Flagellar basal body rod protein N-terminal" evidence="7">
    <location>
        <begin position="8"/>
        <end position="35"/>
    </location>
</feature>
<comment type="subcellular location">
    <subcellularLocation>
        <location evidence="1 6">Bacterial flagellum basal body</location>
    </subcellularLocation>
</comment>
<comment type="caution">
    <text evidence="9">The sequence shown here is derived from an EMBL/GenBank/DDBJ whole genome shotgun (WGS) entry which is preliminary data.</text>
</comment>
<evidence type="ECO:0000256" key="1">
    <source>
        <dbReference type="ARBA" id="ARBA00004117"/>
    </source>
</evidence>
<dbReference type="Pfam" id="PF06429">
    <property type="entry name" value="Flg_bbr_C"/>
    <property type="match status" value="1"/>
</dbReference>
<accession>A0ABR7I7Y3</accession>
<dbReference type="Pfam" id="PF00460">
    <property type="entry name" value="Flg_bb_rod"/>
    <property type="match status" value="1"/>
</dbReference>
<reference evidence="9 10" key="1">
    <citation type="submission" date="2020-08" db="EMBL/GenBank/DDBJ databases">
        <title>Genome public.</title>
        <authorList>
            <person name="Liu C."/>
            <person name="Sun Q."/>
        </authorList>
    </citation>
    <scope>NUCLEOTIDE SEQUENCE [LARGE SCALE GENOMIC DNA]</scope>
    <source>
        <strain evidence="9 10">BX0805</strain>
    </source>
</reference>
<comment type="subunit">
    <text evidence="5 6">The basal body constitutes a major portion of the flagellar organelle and consists of four rings (L,P,S, and M) mounted on a central rod. The rod consists of about 26 subunits of FlgG in the distal portion, and FlgB, FlgC and FlgF are thought to build up the proximal portion of the rod with about 6 subunits each.</text>
</comment>
<dbReference type="NCBIfam" id="TIGR01395">
    <property type="entry name" value="FlgC"/>
    <property type="match status" value="1"/>
</dbReference>
<dbReference type="InterPro" id="IPR010930">
    <property type="entry name" value="Flg_bb/hook_C_dom"/>
</dbReference>
<comment type="similarity">
    <text evidence="2">Belongs to the flagella basal body rod proteins family.</text>
</comment>
<evidence type="ECO:0000259" key="7">
    <source>
        <dbReference type="Pfam" id="PF00460"/>
    </source>
</evidence>
<dbReference type="PANTHER" id="PTHR30435:SF2">
    <property type="entry name" value="FLAGELLAR BASAL-BODY ROD PROTEIN FLGC"/>
    <property type="match status" value="1"/>
</dbReference>
<evidence type="ECO:0000256" key="6">
    <source>
        <dbReference type="RuleBase" id="RU362062"/>
    </source>
</evidence>
<evidence type="ECO:0000256" key="2">
    <source>
        <dbReference type="ARBA" id="ARBA00009677"/>
    </source>
</evidence>
<feature type="domain" description="Flagellar basal-body/hook protein C-terminal" evidence="8">
    <location>
        <begin position="100"/>
        <end position="144"/>
    </location>
</feature>
<gene>
    <name evidence="9" type="primary">flgC</name>
    <name evidence="9" type="ORF">H8Z76_03260</name>
</gene>
<keyword evidence="9" id="KW-0966">Cell projection</keyword>
<organism evidence="9 10">
    <name type="scientific">Roseburia yibonii</name>
    <dbReference type="NCBI Taxonomy" id="2763063"/>
    <lineage>
        <taxon>Bacteria</taxon>
        <taxon>Bacillati</taxon>
        <taxon>Bacillota</taxon>
        <taxon>Clostridia</taxon>
        <taxon>Lachnospirales</taxon>
        <taxon>Lachnospiraceae</taxon>
        <taxon>Roseburia</taxon>
    </lineage>
</organism>